<dbReference type="InterPro" id="IPR006183">
    <property type="entry name" value="Pgluconate_DH"/>
</dbReference>
<comment type="pathway">
    <text evidence="5 6">Carbohydrate degradation; pentose phosphate pathway; D-ribulose 5-phosphate from D-glucose 6-phosphate (oxidative stage): step 3/3.</text>
</comment>
<reference evidence="9" key="1">
    <citation type="journal article" date="2019" name="Int. J. Syst. Evol. Microbiol.">
        <title>The Global Catalogue of Microorganisms (GCM) 10K type strain sequencing project: providing services to taxonomists for standard genome sequencing and annotation.</title>
        <authorList>
            <consortium name="The Broad Institute Genomics Platform"/>
            <consortium name="The Broad Institute Genome Sequencing Center for Infectious Disease"/>
            <person name="Wu L."/>
            <person name="Ma J."/>
        </authorList>
    </citation>
    <scope>NUCLEOTIDE SEQUENCE [LARGE SCALE GENOMIC DNA]</scope>
    <source>
        <strain evidence="9">TISTR 2241</strain>
    </source>
</reference>
<dbReference type="PROSITE" id="PS00461">
    <property type="entry name" value="6PGD"/>
    <property type="match status" value="1"/>
</dbReference>
<dbReference type="SUPFAM" id="SSF51735">
    <property type="entry name" value="NAD(P)-binding Rossmann-fold domains"/>
    <property type="match status" value="1"/>
</dbReference>
<evidence type="ECO:0000256" key="1">
    <source>
        <dbReference type="ARBA" id="ARBA00008419"/>
    </source>
</evidence>
<organism evidence="8 9">
    <name type="scientific">Terrilactibacillus laevilacticus</name>
    <dbReference type="NCBI Taxonomy" id="1380157"/>
    <lineage>
        <taxon>Bacteria</taxon>
        <taxon>Bacillati</taxon>
        <taxon>Bacillota</taxon>
        <taxon>Bacilli</taxon>
        <taxon>Bacillales</taxon>
        <taxon>Bacillaceae</taxon>
        <taxon>Terrilactibacillus</taxon>
    </lineage>
</organism>
<keyword evidence="3 5" id="KW-0560">Oxidoreductase</keyword>
<dbReference type="Pfam" id="PF00393">
    <property type="entry name" value="6PGD"/>
    <property type="match status" value="1"/>
</dbReference>
<comment type="subunit">
    <text evidence="2 5">Homodimer.</text>
</comment>
<dbReference type="InterPro" id="IPR013328">
    <property type="entry name" value="6PGD_dom2"/>
</dbReference>
<dbReference type="InterPro" id="IPR006114">
    <property type="entry name" value="6PGDH_C"/>
</dbReference>
<dbReference type="GO" id="GO:0004616">
    <property type="term" value="F:phosphogluconate dehydrogenase (decarboxylating) activity"/>
    <property type="evidence" value="ECO:0007669"/>
    <property type="project" value="UniProtKB-EC"/>
</dbReference>
<dbReference type="SUPFAM" id="SSF48179">
    <property type="entry name" value="6-phosphogluconate dehydrogenase C-terminal domain-like"/>
    <property type="match status" value="1"/>
</dbReference>
<dbReference type="Gene3D" id="1.20.5.320">
    <property type="entry name" value="6-Phosphogluconate Dehydrogenase, domain 3"/>
    <property type="match status" value="1"/>
</dbReference>
<dbReference type="PIRSF" id="PIRSF000109">
    <property type="entry name" value="6PGD"/>
    <property type="match status" value="1"/>
</dbReference>
<evidence type="ECO:0000256" key="5">
    <source>
        <dbReference type="PIRNR" id="PIRNR000109"/>
    </source>
</evidence>
<evidence type="ECO:0000313" key="9">
    <source>
        <dbReference type="Proteomes" id="UP001597458"/>
    </source>
</evidence>
<accession>A0ABW5PPC7</accession>
<evidence type="ECO:0000256" key="3">
    <source>
        <dbReference type="ARBA" id="ARBA00023002"/>
    </source>
</evidence>
<dbReference type="RefSeq" id="WP_141189417.1">
    <property type="nucleotide sequence ID" value="NZ_JBHUMR010000008.1"/>
</dbReference>
<sequence length="471" mass="52020">MVKQQIGVVGLAVMGKNLALNIESRGYSVSVYNRTSSKTEEFLANEAKGKNFVGTYSVEEFVESLESPRKILLMVKAGYPTDATIESLKPYLSEGDILIDGGNTFFKDTVRRNKELSDAGLNFIGTGVSGGEEGALKGPSIMPGGQKEAYDLVEPILKAIAAKVDGEPCTTYIGPDGAGHYVKMVHNGIEYGDMQLISEAYFLLKNVLGLSTDELHEVFTEWNKGELDSYLIEITADIFTKKDDKTGKPLVDVILDTAGQKGTGKWTSQSALDLGVPLPIITEAVFARFISAMKEERVKASKLLKGPEVSAFDGDKKALIESIRKALYMSKICSYAQGFAQMKVASEEYDWNLQYGNIAMIFRGGCIIRAQFLQKIKDAYDREANLDNLLLDPYFKDIVENYQSALREVVSLSAKQGIPVPCFSGALAYYDSYRTATLPANLLQAQRDYFGAHTYQRTDIDGIFHTEWMKK</sequence>
<dbReference type="NCBIfam" id="TIGR00873">
    <property type="entry name" value="gnd"/>
    <property type="match status" value="1"/>
</dbReference>
<dbReference type="Proteomes" id="UP001597458">
    <property type="component" value="Unassembled WGS sequence"/>
</dbReference>
<evidence type="ECO:0000256" key="6">
    <source>
        <dbReference type="RuleBase" id="RU000485"/>
    </source>
</evidence>
<evidence type="ECO:0000259" key="7">
    <source>
        <dbReference type="SMART" id="SM01350"/>
    </source>
</evidence>
<comment type="catalytic activity">
    <reaction evidence="5 6">
        <text>6-phospho-D-gluconate + NADP(+) = D-ribulose 5-phosphate + CO2 + NADPH</text>
        <dbReference type="Rhea" id="RHEA:10116"/>
        <dbReference type="ChEBI" id="CHEBI:16526"/>
        <dbReference type="ChEBI" id="CHEBI:57783"/>
        <dbReference type="ChEBI" id="CHEBI:58121"/>
        <dbReference type="ChEBI" id="CHEBI:58349"/>
        <dbReference type="ChEBI" id="CHEBI:58759"/>
        <dbReference type="EC" id="1.1.1.44"/>
    </reaction>
</comment>
<dbReference type="Gene3D" id="3.40.50.720">
    <property type="entry name" value="NAD(P)-binding Rossmann-like Domain"/>
    <property type="match status" value="1"/>
</dbReference>
<evidence type="ECO:0000256" key="2">
    <source>
        <dbReference type="ARBA" id="ARBA00011738"/>
    </source>
</evidence>
<proteinExistence type="inferred from homology"/>
<gene>
    <name evidence="8" type="primary">gndA</name>
    <name evidence="8" type="ORF">ACFSTF_05305</name>
</gene>
<comment type="caution">
    <text evidence="8">The sequence shown here is derived from an EMBL/GenBank/DDBJ whole genome shotgun (WGS) entry which is preliminary data.</text>
</comment>
<dbReference type="InterPro" id="IPR008927">
    <property type="entry name" value="6-PGluconate_DH-like_C_sf"/>
</dbReference>
<dbReference type="PANTHER" id="PTHR11811">
    <property type="entry name" value="6-PHOSPHOGLUCONATE DEHYDROGENASE"/>
    <property type="match status" value="1"/>
</dbReference>
<dbReference type="EMBL" id="JBHUMR010000008">
    <property type="protein sequence ID" value="MFD2616724.1"/>
    <property type="molecule type" value="Genomic_DNA"/>
</dbReference>
<dbReference type="Pfam" id="PF03446">
    <property type="entry name" value="NAD_binding_2"/>
    <property type="match status" value="1"/>
</dbReference>
<dbReference type="InterPro" id="IPR036291">
    <property type="entry name" value="NAD(P)-bd_dom_sf"/>
</dbReference>
<dbReference type="EC" id="1.1.1.44" evidence="5 6"/>
<keyword evidence="5 6" id="KW-0521">NADP</keyword>
<dbReference type="SMART" id="SM01350">
    <property type="entry name" value="6PGD"/>
    <property type="match status" value="1"/>
</dbReference>
<dbReference type="NCBIfam" id="NF006765">
    <property type="entry name" value="PRK09287.1"/>
    <property type="match status" value="1"/>
</dbReference>
<comment type="similarity">
    <text evidence="1 5 6">Belongs to the 6-phosphogluconate dehydrogenase family.</text>
</comment>
<evidence type="ECO:0000256" key="4">
    <source>
        <dbReference type="ARBA" id="ARBA00023064"/>
    </source>
</evidence>
<dbReference type="InterPro" id="IPR006113">
    <property type="entry name" value="6PGDH_Gnd/GntZ"/>
</dbReference>
<dbReference type="InterPro" id="IPR006115">
    <property type="entry name" value="6PGDH_NADP-bd"/>
</dbReference>
<keyword evidence="5 6" id="KW-0570">Pentose shunt</keyword>
<name>A0ABW5PPC7_9BACI</name>
<protein>
    <recommendedName>
        <fullName evidence="5 6">6-phosphogluconate dehydrogenase, decarboxylating</fullName>
        <ecNumber evidence="5 6">1.1.1.44</ecNumber>
    </recommendedName>
</protein>
<evidence type="ECO:0000313" key="8">
    <source>
        <dbReference type="EMBL" id="MFD2616724.1"/>
    </source>
</evidence>
<dbReference type="Gene3D" id="1.10.1040.10">
    <property type="entry name" value="N-(1-d-carboxylethyl)-l-norvaline Dehydrogenase, domain 2"/>
    <property type="match status" value="1"/>
</dbReference>
<feature type="domain" description="6-phosphogluconate dehydrogenase C-terminal" evidence="7">
    <location>
        <begin position="179"/>
        <end position="469"/>
    </location>
</feature>
<dbReference type="InterPro" id="IPR006184">
    <property type="entry name" value="6PGdom_BS"/>
</dbReference>
<keyword evidence="9" id="KW-1185">Reference proteome</keyword>
<comment type="function">
    <text evidence="5">Catalyzes the oxidative decarboxylation of 6-phosphogluconate to ribulose 5-phosphate and CO(2), with concomitant reduction of NADP to NADPH.</text>
</comment>
<keyword evidence="4 6" id="KW-0311">Gluconate utilization</keyword>
<dbReference type="PRINTS" id="PR00076">
    <property type="entry name" value="6PGDHDRGNASE"/>
</dbReference>